<gene>
    <name evidence="1" type="ORF">DSO57_1001609</name>
</gene>
<reference evidence="1" key="1">
    <citation type="submission" date="2022-04" db="EMBL/GenBank/DDBJ databases">
        <title>Genome of the entomopathogenic fungus Entomophthora muscae.</title>
        <authorList>
            <person name="Elya C."/>
            <person name="Lovett B.R."/>
            <person name="Lee E."/>
            <person name="Macias A.M."/>
            <person name="Hajek A.E."/>
            <person name="De Bivort B.L."/>
            <person name="Kasson M.T."/>
            <person name="De Fine Licht H.H."/>
            <person name="Stajich J.E."/>
        </authorList>
    </citation>
    <scope>NUCLEOTIDE SEQUENCE</scope>
    <source>
        <strain evidence="1">Berkeley</strain>
    </source>
</reference>
<sequence>MGSQAVKFVPKQPIISKNLPLTRSAYHHPTTGSLKTLYRHKRWQPTPVPNI</sequence>
<name>A0ACC2RZZ5_9FUNG</name>
<evidence type="ECO:0000313" key="1">
    <source>
        <dbReference type="EMBL" id="KAJ9055624.1"/>
    </source>
</evidence>
<evidence type="ECO:0000313" key="2">
    <source>
        <dbReference type="Proteomes" id="UP001165960"/>
    </source>
</evidence>
<accession>A0ACC2RZZ5</accession>
<dbReference type="EMBL" id="QTSX02006393">
    <property type="protein sequence ID" value="KAJ9055624.1"/>
    <property type="molecule type" value="Genomic_DNA"/>
</dbReference>
<keyword evidence="2" id="KW-1185">Reference proteome</keyword>
<protein>
    <submittedName>
        <fullName evidence="1">Uncharacterized protein</fullName>
    </submittedName>
</protein>
<dbReference type="Proteomes" id="UP001165960">
    <property type="component" value="Unassembled WGS sequence"/>
</dbReference>
<organism evidence="1 2">
    <name type="scientific">Entomophthora muscae</name>
    <dbReference type="NCBI Taxonomy" id="34485"/>
    <lineage>
        <taxon>Eukaryota</taxon>
        <taxon>Fungi</taxon>
        <taxon>Fungi incertae sedis</taxon>
        <taxon>Zoopagomycota</taxon>
        <taxon>Entomophthoromycotina</taxon>
        <taxon>Entomophthoromycetes</taxon>
        <taxon>Entomophthorales</taxon>
        <taxon>Entomophthoraceae</taxon>
        <taxon>Entomophthora</taxon>
    </lineage>
</organism>
<comment type="caution">
    <text evidence="1">The sequence shown here is derived from an EMBL/GenBank/DDBJ whole genome shotgun (WGS) entry which is preliminary data.</text>
</comment>
<proteinExistence type="predicted"/>